<comment type="function">
    <text evidence="3">May play a role in cellular stress response.</text>
</comment>
<dbReference type="PANTHER" id="PTHR12461">
    <property type="entry name" value="HYPOXIA-INDUCIBLE FACTOR 1 ALPHA INHIBITOR-RELATED"/>
    <property type="match status" value="1"/>
</dbReference>
<dbReference type="PROSITE" id="PS51184">
    <property type="entry name" value="JMJC"/>
    <property type="match status" value="1"/>
</dbReference>
<protein>
    <submittedName>
        <fullName evidence="5">HSPB1-associated protein 1</fullName>
    </submittedName>
</protein>
<feature type="domain" description="JmjC" evidence="4">
    <location>
        <begin position="118"/>
        <end position="272"/>
    </location>
</feature>
<reference evidence="5" key="1">
    <citation type="journal article" date="2013" name="Genome Biol. Evol.">
        <title>Punctuated emergences of genetic and phenotypic innovations in eumetazoan, bilaterian, euteleostome, and hominidae ancestors.</title>
        <authorList>
            <person name="Wenger Y."/>
            <person name="Galliot B."/>
        </authorList>
    </citation>
    <scope>NUCLEOTIDE SEQUENCE</scope>
    <source>
        <tissue evidence="5">Whole animals</tissue>
    </source>
</reference>
<dbReference type="SUPFAM" id="SSF51197">
    <property type="entry name" value="Clavaminate synthase-like"/>
    <property type="match status" value="1"/>
</dbReference>
<dbReference type="SMART" id="SM00558">
    <property type="entry name" value="JmjC"/>
    <property type="match status" value="1"/>
</dbReference>
<dbReference type="PANTHER" id="PTHR12461:SF43">
    <property type="entry name" value="HSPB1-ASSOCIATED PROTEIN 1"/>
    <property type="match status" value="1"/>
</dbReference>
<evidence type="ECO:0000256" key="2">
    <source>
        <dbReference type="ARBA" id="ARBA00022490"/>
    </source>
</evidence>
<dbReference type="GO" id="GO:0005737">
    <property type="term" value="C:cytoplasm"/>
    <property type="evidence" value="ECO:0007669"/>
    <property type="project" value="UniProtKB-SubCell"/>
</dbReference>
<dbReference type="Pfam" id="PF13621">
    <property type="entry name" value="Cupin_8"/>
    <property type="match status" value="1"/>
</dbReference>
<dbReference type="EMBL" id="HAAD01001887">
    <property type="protein sequence ID" value="CDG68119.1"/>
    <property type="molecule type" value="mRNA"/>
</dbReference>
<dbReference type="InterPro" id="IPR003347">
    <property type="entry name" value="JmjC_dom"/>
</dbReference>
<dbReference type="Gene3D" id="2.60.120.650">
    <property type="entry name" value="Cupin"/>
    <property type="match status" value="1"/>
</dbReference>
<evidence type="ECO:0000256" key="3">
    <source>
        <dbReference type="ARBA" id="ARBA00037342"/>
    </source>
</evidence>
<evidence type="ECO:0000313" key="5">
    <source>
        <dbReference type="EMBL" id="CDG68119.1"/>
    </source>
</evidence>
<dbReference type="InterPro" id="IPR041667">
    <property type="entry name" value="Cupin_8"/>
</dbReference>
<organism evidence="5">
    <name type="scientific">Hydra vulgaris</name>
    <name type="common">Hydra</name>
    <name type="synonym">Hydra attenuata</name>
    <dbReference type="NCBI Taxonomy" id="6087"/>
    <lineage>
        <taxon>Eukaryota</taxon>
        <taxon>Metazoa</taxon>
        <taxon>Cnidaria</taxon>
        <taxon>Hydrozoa</taxon>
        <taxon>Hydroidolina</taxon>
        <taxon>Anthoathecata</taxon>
        <taxon>Aplanulata</taxon>
        <taxon>Hydridae</taxon>
        <taxon>Hydra</taxon>
    </lineage>
</organism>
<accession>T2M7P4</accession>
<comment type="subcellular location">
    <subcellularLocation>
        <location evidence="1">Cytoplasm</location>
    </subcellularLocation>
</comment>
<dbReference type="AlphaFoldDB" id="T2M7P4"/>
<feature type="non-terminal residue" evidence="5">
    <location>
        <position position="1"/>
    </location>
</feature>
<evidence type="ECO:0000259" key="4">
    <source>
        <dbReference type="PROSITE" id="PS51184"/>
    </source>
</evidence>
<evidence type="ECO:0000256" key="1">
    <source>
        <dbReference type="ARBA" id="ARBA00004496"/>
    </source>
</evidence>
<keyword evidence="2" id="KW-0963">Cytoplasm</keyword>
<dbReference type="OrthoDB" id="47172at2759"/>
<gene>
    <name evidence="5" type="primary">HSPBAP1</name>
</gene>
<sequence>MAAQYIDGSLLSGDQMNAFLYSQKEPVVITNMINDWSLINWTLDQIATEFGSIETSLKIYKRKSYNLSSITNTNSHPNVPTETDCLYIKCLLKEFIFWITEKKDMIGKLAAFPYSEYWGYADYNYMFEFFKDFSYVLNEVNWGKFGYPNRNGFHSTIWFGSKGSFTPCHQDAYGTNLVAQILGIKEWILFSPHASELMQATRIPYEESTIFSKVDVKSYLQYGIKVRLLPGEVLYVPKHWWHYVENETNSISINTWLEMETDSYDRICEALVKILVFSMKKYDGTSPDRWLNPNEEVPKNFSDCLQLLKSALNENYEVNACLSTFHTRAVVDDQHGSLHKLEDIVPDTSTGQDINRKKISNHCDIRGVDCDFLVNCFADKDETDSYDRICEALVKILVFSMKKYDGTSPDRWLNPNEEVPKNFSDCLQLLKSALNENYEVNACLSTFHTRAVVDDQHGSLHKLEDIVPDTSTGQDINRKKISNHCDIRGVDCDFLVNCFADKDVLTKVIEVMFKKMKNN</sequence>
<name>T2M7P4_HYDVU</name>
<proteinExistence type="evidence at transcript level"/>